<feature type="region of interest" description="Disordered" evidence="2">
    <location>
        <begin position="1"/>
        <end position="29"/>
    </location>
</feature>
<dbReference type="InterPro" id="IPR027417">
    <property type="entry name" value="P-loop_NTPase"/>
</dbReference>
<comment type="caution">
    <text evidence="4">The sequence shown here is derived from an EMBL/GenBank/DDBJ whole genome shotgun (WGS) entry which is preliminary data.</text>
</comment>
<accession>A0A4R0J5A3</accession>
<dbReference type="CDD" id="cd18809">
    <property type="entry name" value="SF1_C_RecD"/>
    <property type="match status" value="1"/>
</dbReference>
<dbReference type="SMART" id="SM00382">
    <property type="entry name" value="AAA"/>
    <property type="match status" value="1"/>
</dbReference>
<dbReference type="SUPFAM" id="SSF52540">
    <property type="entry name" value="P-loop containing nucleoside triphosphate hydrolases"/>
    <property type="match status" value="2"/>
</dbReference>
<dbReference type="Pfam" id="PF13604">
    <property type="entry name" value="AAA_30"/>
    <property type="match status" value="1"/>
</dbReference>
<dbReference type="Proteomes" id="UP000294225">
    <property type="component" value="Unassembled WGS sequence"/>
</dbReference>
<feature type="non-terminal residue" evidence="4">
    <location>
        <position position="1"/>
    </location>
</feature>
<dbReference type="InterPro" id="IPR003593">
    <property type="entry name" value="AAA+_ATPase"/>
</dbReference>
<dbReference type="EMBL" id="SJKC01000003">
    <property type="protein sequence ID" value="TCC36495.1"/>
    <property type="molecule type" value="Genomic_DNA"/>
</dbReference>
<feature type="region of interest" description="Disordered" evidence="2">
    <location>
        <begin position="1245"/>
        <end position="1265"/>
    </location>
</feature>
<dbReference type="RefSeq" id="WP_131498320.1">
    <property type="nucleotide sequence ID" value="NZ_SJKC01000003.1"/>
</dbReference>
<dbReference type="InterPro" id="IPR014862">
    <property type="entry name" value="TrwC"/>
</dbReference>
<dbReference type="NCBIfam" id="NF041492">
    <property type="entry name" value="MobF"/>
    <property type="match status" value="1"/>
</dbReference>
<evidence type="ECO:0000313" key="4">
    <source>
        <dbReference type="EMBL" id="TCC36495.1"/>
    </source>
</evidence>
<keyword evidence="1" id="KW-0175">Coiled coil</keyword>
<feature type="compositionally biased region" description="Low complexity" evidence="2">
    <location>
        <begin position="9"/>
        <end position="20"/>
    </location>
</feature>
<dbReference type="AlphaFoldDB" id="A0A4R0J5A3"/>
<sequence length="1265" mass="138580">IHTARPDLTTTQQQRQTSSTDDWRQSNRTGYRSRSVGAVWIGPLMAGPLSCHGSFVGSIRRRNLRWATVLTIHRLTAGDGYQYLLRHVASGDVDRRMSTPLTAYYTAAGYPSGRWMGSGLSGLGDGELSAGDEVTEAQMAALFGGAKDPLTGRILGNAYQVFKSPSERIEDQIRALDAAMSETERQAEIEEIRKREMRQKAKQAVAGFDLTFSPAKSVSALWATTDVGTQEQIVAAHHEAVRDVISLVEQHAAFTRTGGRGAAQLDIRGVIAAAFDHWDTRSGDPQLHTHVVVANRVQGLDGTWRTLDSRTLHRSIVAMSEIHNVFLADNLSRRLGVDWELRERGAQRNPAFEIDAVPDELITEFSARTEQIEANLMALLEERGDRGRPPSRREMYVLRQRATLIGRPPKHLARPLAAMMAQWRGRADQAIGRDAVATIHRSLGRVGDRPLAAADLSPETIEAYGVATVLTLQTKRATWNRWNLIAEAARQTRLLRLISSDDRFAVLQSIVECAERHSISLSPPEVVGAPITRTNGESVFAIHNGEIFTSPVILGAESLLLDLAQNPSGPMIPEIHTQGLSPDKAKALQRIATSGQKLEALVGPAGTGKTSLLSSLTASWQSAHGEGSVIALAPSSSASTILSDAIDIPSENIAKWIYESAGLGAEQRKDRIQQTLHAARLADRLHRRRRKQRLAVQLAALRAEDDRWRFRKNQLVIVDEASMAGTLELATLARATDAAGAKLLLVGDDAQLSAADTGGAFRLIANDTQAAELTDVWRFTNPWERDASLALRRGELTAIDMYDDHDRLTAGSSEEMEDAAYKAWLADTRGGRASLLIAADNTTVARLNARARLDRITTGEVEPDGIELHNGNHVGLGDHIVTRLNNRRLRHSARNYVKNGDSWTVIHRWPDGSLTVQNHTGDTVTLPSAYVQESVELAYATTAHRAQGATVDTAHLVVTDQLTRALMYVGMTRGRDANTAYVATHQTSSDLHEPHPKQTMQDVLEGVLNDPGVEQSAHEVMRRELDNATRLDRLIPMHEYLCQLDARTRYQSAIASSGLDPTDQAVVQASPAYGALIAELRRAESADLSVADLLHRAVRQKSLSDARDIAAVLQDRVERLVTRSQVRSGRHGPMIAGLVIPASQATDPSVLPALRELERQVTDRAEWLAYQATTERPSWYEALIGAVAGGPDSHSLIHVVAAYRERYGIRSQAVLGDAPPRSAITQRANYDRLCVRLNSHTRSHAAEMSLATSESPAPLRRDPHG</sequence>
<proteinExistence type="predicted"/>
<dbReference type="Pfam" id="PF08751">
    <property type="entry name" value="TrwC"/>
    <property type="match status" value="1"/>
</dbReference>
<evidence type="ECO:0000313" key="5">
    <source>
        <dbReference type="Proteomes" id="UP000294225"/>
    </source>
</evidence>
<evidence type="ECO:0000256" key="1">
    <source>
        <dbReference type="SAM" id="Coils"/>
    </source>
</evidence>
<evidence type="ECO:0000259" key="3">
    <source>
        <dbReference type="SMART" id="SM00382"/>
    </source>
</evidence>
<dbReference type="Gene3D" id="3.40.50.300">
    <property type="entry name" value="P-loop containing nucleotide triphosphate hydrolases"/>
    <property type="match status" value="2"/>
</dbReference>
<organism evidence="4 5">
    <name type="scientific">Kribbella speibonae</name>
    <dbReference type="NCBI Taxonomy" id="1572660"/>
    <lineage>
        <taxon>Bacteria</taxon>
        <taxon>Bacillati</taxon>
        <taxon>Actinomycetota</taxon>
        <taxon>Actinomycetes</taxon>
        <taxon>Propionibacteriales</taxon>
        <taxon>Kribbellaceae</taxon>
        <taxon>Kribbella</taxon>
    </lineage>
</organism>
<protein>
    <submittedName>
        <fullName evidence="4">Conjugal transfer protein</fullName>
    </submittedName>
</protein>
<feature type="domain" description="AAA+ ATPase" evidence="3">
    <location>
        <begin position="595"/>
        <end position="863"/>
    </location>
</feature>
<gene>
    <name evidence="4" type="ORF">E0H92_28130</name>
</gene>
<name>A0A4R0J5A3_9ACTN</name>
<dbReference type="SUPFAM" id="SSF55464">
    <property type="entry name" value="Origin of replication-binding domain, RBD-like"/>
    <property type="match status" value="1"/>
</dbReference>
<reference evidence="4 5" key="1">
    <citation type="submission" date="2019-02" db="EMBL/GenBank/DDBJ databases">
        <title>Kribbella capetownensis sp. nov. and Kribbella speibonae sp. nov., isolated from soil.</title>
        <authorList>
            <person name="Curtis S.M."/>
            <person name="Norton I."/>
            <person name="Everest G.J."/>
            <person name="Meyers P.R."/>
        </authorList>
    </citation>
    <scope>NUCLEOTIDE SEQUENCE [LARGE SCALE GENOMIC DNA]</scope>
    <source>
        <strain evidence="4 5">YM55</strain>
    </source>
</reference>
<evidence type="ECO:0000256" key="2">
    <source>
        <dbReference type="SAM" id="MobiDB-lite"/>
    </source>
</evidence>
<feature type="coiled-coil region" evidence="1">
    <location>
        <begin position="166"/>
        <end position="200"/>
    </location>
</feature>